<dbReference type="AlphaFoldDB" id="A0A9D4ZHY8"/>
<feature type="region of interest" description="Disordered" evidence="1">
    <location>
        <begin position="70"/>
        <end position="89"/>
    </location>
</feature>
<evidence type="ECO:0000313" key="2">
    <source>
        <dbReference type="EMBL" id="KAI5074662.1"/>
    </source>
</evidence>
<sequence length="89" mass="9788">MKNVQAVAKSSCSDVPFGGYGQGEVETHQQPRRVRIGWAKHCSVLYRALQIERGFTGRLSKRRLRKKLGCNSVHGIPPTPAMTGVRPGS</sequence>
<protein>
    <submittedName>
        <fullName evidence="2">Uncharacterized protein</fullName>
    </submittedName>
</protein>
<reference evidence="2" key="1">
    <citation type="submission" date="2021-01" db="EMBL/GenBank/DDBJ databases">
        <title>Adiantum capillus-veneris genome.</title>
        <authorList>
            <person name="Fang Y."/>
            <person name="Liao Q."/>
        </authorList>
    </citation>
    <scope>NUCLEOTIDE SEQUENCE</scope>
    <source>
        <strain evidence="2">H3</strain>
        <tissue evidence="2">Leaf</tissue>
    </source>
</reference>
<keyword evidence="3" id="KW-1185">Reference proteome</keyword>
<organism evidence="2 3">
    <name type="scientific">Adiantum capillus-veneris</name>
    <name type="common">Maidenhair fern</name>
    <dbReference type="NCBI Taxonomy" id="13818"/>
    <lineage>
        <taxon>Eukaryota</taxon>
        <taxon>Viridiplantae</taxon>
        <taxon>Streptophyta</taxon>
        <taxon>Embryophyta</taxon>
        <taxon>Tracheophyta</taxon>
        <taxon>Polypodiopsida</taxon>
        <taxon>Polypodiidae</taxon>
        <taxon>Polypodiales</taxon>
        <taxon>Pteridineae</taxon>
        <taxon>Pteridaceae</taxon>
        <taxon>Vittarioideae</taxon>
        <taxon>Adiantum</taxon>
    </lineage>
</organism>
<name>A0A9D4ZHY8_ADICA</name>
<evidence type="ECO:0000256" key="1">
    <source>
        <dbReference type="SAM" id="MobiDB-lite"/>
    </source>
</evidence>
<accession>A0A9D4ZHY8</accession>
<dbReference type="Proteomes" id="UP000886520">
    <property type="component" value="Chromosome 10"/>
</dbReference>
<comment type="caution">
    <text evidence="2">The sequence shown here is derived from an EMBL/GenBank/DDBJ whole genome shotgun (WGS) entry which is preliminary data.</text>
</comment>
<gene>
    <name evidence="2" type="ORF">GOP47_0010623</name>
</gene>
<evidence type="ECO:0000313" key="3">
    <source>
        <dbReference type="Proteomes" id="UP000886520"/>
    </source>
</evidence>
<proteinExistence type="predicted"/>
<dbReference type="EMBL" id="JABFUD020000010">
    <property type="protein sequence ID" value="KAI5074662.1"/>
    <property type="molecule type" value="Genomic_DNA"/>
</dbReference>